<evidence type="ECO:0000313" key="3">
    <source>
        <dbReference type="Proteomes" id="UP000838748"/>
    </source>
</evidence>
<dbReference type="CDD" id="cd04332">
    <property type="entry name" value="YbaK_like"/>
    <property type="match status" value="1"/>
</dbReference>
<dbReference type="Proteomes" id="UP000838748">
    <property type="component" value="Unassembled WGS sequence"/>
</dbReference>
<sequence>MTIAARVNRYLEREAIDYDIISHYQSTSSIDSAIASKVPIHHLAKAVLLEDHEGRRLMAVLPADTKISFSALNENFNARYSLLKEPAIYSTFWDCKKGAVPPLGEPYNLMVACDELLDNLDKVYIEAGDHETLLCVDQATFQVMMSNARHLRFGKQLHH</sequence>
<dbReference type="Gene3D" id="3.90.960.10">
    <property type="entry name" value="YbaK/aminoacyl-tRNA synthetase-associated domain"/>
    <property type="match status" value="1"/>
</dbReference>
<dbReference type="Pfam" id="PF04073">
    <property type="entry name" value="tRNA_edit"/>
    <property type="match status" value="1"/>
</dbReference>
<protein>
    <recommendedName>
        <fullName evidence="1">YbaK/aminoacyl-tRNA synthetase-associated domain-containing protein</fullName>
    </recommendedName>
</protein>
<gene>
    <name evidence="2" type="ORF">VMF7928_00765</name>
</gene>
<feature type="domain" description="YbaK/aminoacyl-tRNA synthetase-associated" evidence="1">
    <location>
        <begin position="31"/>
        <end position="140"/>
    </location>
</feature>
<dbReference type="RefSeq" id="WP_237360148.1">
    <property type="nucleotide sequence ID" value="NZ_CAKLDM010000001.1"/>
</dbReference>
<dbReference type="EMBL" id="CAKLDM010000001">
    <property type="protein sequence ID" value="CAH0536874.1"/>
    <property type="molecule type" value="Genomic_DNA"/>
</dbReference>
<accession>A0ABM9A0A8</accession>
<evidence type="ECO:0000313" key="2">
    <source>
        <dbReference type="EMBL" id="CAH0536874.1"/>
    </source>
</evidence>
<organism evidence="2 3">
    <name type="scientific">Vibrio marisflavi CECT 7928</name>
    <dbReference type="NCBI Taxonomy" id="634439"/>
    <lineage>
        <taxon>Bacteria</taxon>
        <taxon>Pseudomonadati</taxon>
        <taxon>Pseudomonadota</taxon>
        <taxon>Gammaproteobacteria</taxon>
        <taxon>Vibrionales</taxon>
        <taxon>Vibrionaceae</taxon>
        <taxon>Vibrio</taxon>
    </lineage>
</organism>
<dbReference type="InterPro" id="IPR007214">
    <property type="entry name" value="YbaK/aa-tRNA-synth-assoc-dom"/>
</dbReference>
<keyword evidence="3" id="KW-1185">Reference proteome</keyword>
<proteinExistence type="predicted"/>
<evidence type="ECO:0000259" key="1">
    <source>
        <dbReference type="Pfam" id="PF04073"/>
    </source>
</evidence>
<comment type="caution">
    <text evidence="2">The sequence shown here is derived from an EMBL/GenBank/DDBJ whole genome shotgun (WGS) entry which is preliminary data.</text>
</comment>
<dbReference type="InterPro" id="IPR036754">
    <property type="entry name" value="YbaK/aa-tRNA-synt-asso_dom_sf"/>
</dbReference>
<name>A0ABM9A0A8_9VIBR</name>
<dbReference type="SUPFAM" id="SSF55826">
    <property type="entry name" value="YbaK/ProRS associated domain"/>
    <property type="match status" value="1"/>
</dbReference>
<reference evidence="2" key="1">
    <citation type="submission" date="2021-11" db="EMBL/GenBank/DDBJ databases">
        <authorList>
            <person name="Rodrigo-Torres L."/>
            <person name="Arahal R. D."/>
            <person name="Lucena T."/>
        </authorList>
    </citation>
    <scope>NUCLEOTIDE SEQUENCE</scope>
    <source>
        <strain evidence="2">CECT 7928</strain>
    </source>
</reference>